<feature type="chain" id="PRO_5019101610" description="Porin" evidence="1">
    <location>
        <begin position="23"/>
        <end position="484"/>
    </location>
</feature>
<name>A0A401G405_9BACT</name>
<sequence length="484" mass="55252">MKSKVFGLAIVLAVCFTVPAFGVELTFHGDMDNRFMVYTNHMDFLKSEQQGRLHDGTVDENWGEIKYRFWTEAGSDDGNIRGVYAIEIGGIHFGKPGSLGKGTGGSYSGDSVNIETRWAYTDFQLPRTDRKARVRIGLMPFNANKFLWNETAMGATLNGAWDMFDYQLAWMRTYEFENESDDNDAQDVDNFLFRLNASPQSRLRAGIFALYQGGDPDEDNPGNWAAINPREYLLKKFADKADIAIWNIGVDGDYGLPMSGGKLFFNWDAIYQTGSIDSARFGITGYNEADKKFSDFEEITRGDFDLSAWFFHTDIGYEWDDMKVTYTFWYTSGDDDPNDHDFDGFLATDLDISDSIVIFEGSCTGDDVFSERHYLLDRGFIMNKIAFDYRATEKLKMGMAGMYMLTAEDVEYTDPRNRRHKNNDVGFEVDGYITYYLYKNLECTLSAGYLLSGDVMDYFEVDEIQDGTSDEDVFVSSARVRYRF</sequence>
<evidence type="ECO:0000313" key="2">
    <source>
        <dbReference type="EMBL" id="GBC63969.1"/>
    </source>
</evidence>
<organism evidence="2 3">
    <name type="scientific">Desulfonema ishimotonii</name>
    <dbReference type="NCBI Taxonomy" id="45657"/>
    <lineage>
        <taxon>Bacteria</taxon>
        <taxon>Pseudomonadati</taxon>
        <taxon>Thermodesulfobacteriota</taxon>
        <taxon>Desulfobacteria</taxon>
        <taxon>Desulfobacterales</taxon>
        <taxon>Desulfococcaceae</taxon>
        <taxon>Desulfonema</taxon>
    </lineage>
</organism>
<evidence type="ECO:0000313" key="3">
    <source>
        <dbReference type="Proteomes" id="UP000288096"/>
    </source>
</evidence>
<dbReference type="Proteomes" id="UP000288096">
    <property type="component" value="Unassembled WGS sequence"/>
</dbReference>
<reference evidence="3" key="2">
    <citation type="submission" date="2019-01" db="EMBL/GenBank/DDBJ databases">
        <title>Genome sequence of Desulfonema ishimotonii strain Tokyo 01.</title>
        <authorList>
            <person name="Fukui M."/>
        </authorList>
    </citation>
    <scope>NUCLEOTIDE SEQUENCE [LARGE SCALE GENOMIC DNA]</scope>
    <source>
        <strain evidence="3">Tokyo 01</strain>
    </source>
</reference>
<keyword evidence="3" id="KW-1185">Reference proteome</keyword>
<dbReference type="OrthoDB" id="9766227at2"/>
<feature type="signal peptide" evidence="1">
    <location>
        <begin position="1"/>
        <end position="22"/>
    </location>
</feature>
<evidence type="ECO:0000256" key="1">
    <source>
        <dbReference type="SAM" id="SignalP"/>
    </source>
</evidence>
<keyword evidence="1" id="KW-0732">Signal</keyword>
<dbReference type="EMBL" id="BEXT01000001">
    <property type="protein sequence ID" value="GBC63969.1"/>
    <property type="molecule type" value="Genomic_DNA"/>
</dbReference>
<protein>
    <recommendedName>
        <fullName evidence="4">Porin</fullName>
    </recommendedName>
</protein>
<evidence type="ECO:0008006" key="4">
    <source>
        <dbReference type="Google" id="ProtNLM"/>
    </source>
</evidence>
<reference evidence="3" key="1">
    <citation type="submission" date="2017-11" db="EMBL/GenBank/DDBJ databases">
        <authorList>
            <person name="Watanabe M."/>
            <person name="Kojima H."/>
        </authorList>
    </citation>
    <scope>NUCLEOTIDE SEQUENCE [LARGE SCALE GENOMIC DNA]</scope>
    <source>
        <strain evidence="3">Tokyo 01</strain>
    </source>
</reference>
<dbReference type="RefSeq" id="WP_124330980.1">
    <property type="nucleotide sequence ID" value="NZ_BEXT01000001.1"/>
</dbReference>
<gene>
    <name evidence="2" type="ORF">DENIS_4969</name>
</gene>
<proteinExistence type="predicted"/>
<dbReference type="AlphaFoldDB" id="A0A401G405"/>
<comment type="caution">
    <text evidence="2">The sequence shown here is derived from an EMBL/GenBank/DDBJ whole genome shotgun (WGS) entry which is preliminary data.</text>
</comment>
<accession>A0A401G405</accession>